<dbReference type="EMBL" id="CAXAMM010001069">
    <property type="protein sequence ID" value="CAK8990204.1"/>
    <property type="molecule type" value="Genomic_DNA"/>
</dbReference>
<proteinExistence type="predicted"/>
<dbReference type="SUPFAM" id="SSF47473">
    <property type="entry name" value="EF-hand"/>
    <property type="match status" value="1"/>
</dbReference>
<dbReference type="InterPro" id="IPR018247">
    <property type="entry name" value="EF_Hand_1_Ca_BS"/>
</dbReference>
<dbReference type="PROSITE" id="PS50222">
    <property type="entry name" value="EF_HAND_2"/>
    <property type="match status" value="1"/>
</dbReference>
<keyword evidence="4" id="KW-1185">Reference proteome</keyword>
<evidence type="ECO:0000313" key="4">
    <source>
        <dbReference type="Proteomes" id="UP001642464"/>
    </source>
</evidence>
<sequence>VDEVKLWLRPRCLQALTKISDNMNRFGDWKSWKKELASLGRMPLTAVEMRRYVDAVKAHKKDVKEWEQRMTSKEIVNARCNAEAWPVPSDLNLEAWLDQLVEEQRPLRCVNAEVQVKSIRMEVLQATETPGTGCNLHLEDLTLGAATLDPSEQISRDPTDAFLLKAADEGKRKMEARLQLGTMQMDCEAPGSQAASVLRPCRVEMSVAQYDNSTGGREIRVRLLTQAVDETGLTATVSSRMALRLQRAWQGLKAAREIPVGTSVASVKRDSSSKKARTANSHFDQIRILFDRLDADHSGMLEKKELHELLESIYGRFMTPKEIKIAADQLLHIISKGKELVSFEELQEFFSRDRGERAHKGQVVLCLNELTKPVSKPKVKDIWNELKKSIDESKSYNSSTISASTLQLYWVRTLENYNEAKKLWKELWKDCLGVSLEPRFQQWVLRGETPAIDMWSDPAMSTRMLSWSKEDPETTVHLDIAMDGLSVRLADTQHASSVPRAKLDLKDVYLKGGIRRGSSGIAALESGLKGSLQLSAEYWNQSLGITEPFVEPWRLQLSASPHLLCLRAEEHLVLNLTPPLIQALSVASNSLADAKDEGVELRHTETPVAVWVYNCTLCDVRVAVRNPEGERSLAISGWAYQEPVALELATKSAPLSVGTSSGWVLEMEMELRGGWWVRQELPFSTTGRRILRVERQNWLCVTFSVDARLLAPIVSLSGIGLLENMTSSNLTVCLGKDSEGKEQTLELEPYQLWNAGIGGGYEARATLSSITSREERLFRRGPRGERGLRSATHGRGCTDRPKSARREIRAFWRAMSAMNMTRLAGPDHLILLQETSSVCSVCQKKSL</sequence>
<keyword evidence="1" id="KW-0106">Calcium</keyword>
<reference evidence="3 4" key="1">
    <citation type="submission" date="2024-02" db="EMBL/GenBank/DDBJ databases">
        <authorList>
            <person name="Chen Y."/>
            <person name="Shah S."/>
            <person name="Dougan E. K."/>
            <person name="Thang M."/>
            <person name="Chan C."/>
        </authorList>
    </citation>
    <scope>NUCLEOTIDE SEQUENCE [LARGE SCALE GENOMIC DNA]</scope>
</reference>
<organism evidence="3 4">
    <name type="scientific">Durusdinium trenchii</name>
    <dbReference type="NCBI Taxonomy" id="1381693"/>
    <lineage>
        <taxon>Eukaryota</taxon>
        <taxon>Sar</taxon>
        <taxon>Alveolata</taxon>
        <taxon>Dinophyceae</taxon>
        <taxon>Suessiales</taxon>
        <taxon>Symbiodiniaceae</taxon>
        <taxon>Durusdinium</taxon>
    </lineage>
</organism>
<feature type="non-terminal residue" evidence="3">
    <location>
        <position position="1"/>
    </location>
</feature>
<evidence type="ECO:0000256" key="1">
    <source>
        <dbReference type="ARBA" id="ARBA00022837"/>
    </source>
</evidence>
<name>A0ABP0HLF9_9DINO</name>
<evidence type="ECO:0000313" key="3">
    <source>
        <dbReference type="EMBL" id="CAK8990204.1"/>
    </source>
</evidence>
<protein>
    <recommendedName>
        <fullName evidence="2">EF-hand domain-containing protein</fullName>
    </recommendedName>
</protein>
<accession>A0ABP0HLF9</accession>
<dbReference type="PROSITE" id="PS00018">
    <property type="entry name" value="EF_HAND_1"/>
    <property type="match status" value="1"/>
</dbReference>
<dbReference type="InterPro" id="IPR002048">
    <property type="entry name" value="EF_hand_dom"/>
</dbReference>
<feature type="domain" description="EF-hand" evidence="2">
    <location>
        <begin position="281"/>
        <end position="316"/>
    </location>
</feature>
<evidence type="ECO:0000259" key="2">
    <source>
        <dbReference type="PROSITE" id="PS50222"/>
    </source>
</evidence>
<dbReference type="InterPro" id="IPR011992">
    <property type="entry name" value="EF-hand-dom_pair"/>
</dbReference>
<comment type="caution">
    <text evidence="3">The sequence shown here is derived from an EMBL/GenBank/DDBJ whole genome shotgun (WGS) entry which is preliminary data.</text>
</comment>
<gene>
    <name evidence="3" type="ORF">SCF082_LOCUS2136</name>
</gene>
<dbReference type="Gene3D" id="1.10.238.10">
    <property type="entry name" value="EF-hand"/>
    <property type="match status" value="1"/>
</dbReference>
<dbReference type="Proteomes" id="UP001642464">
    <property type="component" value="Unassembled WGS sequence"/>
</dbReference>